<dbReference type="EMBL" id="CP021887">
    <property type="protein sequence ID" value="AWI35151.1"/>
    <property type="molecule type" value="Genomic_DNA"/>
</dbReference>
<sequence>MLQESKMIEDLKREYDEKIKKLRQKEKEKKESIYKKLSMALLKDFETCGNFIDEFNILIKKLDCKNTKIAMDKVNSLYDFNKNTDTIENAKNN</sequence>
<dbReference type="AlphaFoldDB" id="A0A2U8FFT2"/>
<evidence type="ECO:0000313" key="2">
    <source>
        <dbReference type="EMBL" id="AWI35151.1"/>
    </source>
</evidence>
<dbReference type="RefSeq" id="WP_108911901.1">
    <property type="nucleotide sequence ID" value="NZ_CP021887.1"/>
</dbReference>
<reference evidence="2 3" key="1">
    <citation type="submission" date="2017-06" db="EMBL/GenBank/DDBJ databases">
        <title>Complete genome of Helicobacter apodemus.</title>
        <authorList>
            <person name="Cho S."/>
        </authorList>
    </citation>
    <scope>NUCLEOTIDE SEQUENCE [LARGE SCALE GENOMIC DNA]</scope>
    <source>
        <strain evidence="3">SNUVETPUB-15-01</strain>
        <plasmid evidence="3">Plasmid unnamed</plasmid>
    </source>
</reference>
<evidence type="ECO:0000313" key="3">
    <source>
        <dbReference type="Proteomes" id="UP000244890"/>
    </source>
</evidence>
<evidence type="ECO:0000256" key="1">
    <source>
        <dbReference type="SAM" id="Coils"/>
    </source>
</evidence>
<protein>
    <submittedName>
        <fullName evidence="2">Uncharacterized protein</fullName>
    </submittedName>
</protein>
<keyword evidence="2" id="KW-0614">Plasmid</keyword>
<accession>A0A2U8FFT2</accession>
<dbReference type="Proteomes" id="UP000244890">
    <property type="component" value="Plasmid unnamed"/>
</dbReference>
<dbReference type="KEGG" id="had:CDV25_09965"/>
<organism evidence="2 3">
    <name type="scientific">Helicobacter apodemus</name>
    <dbReference type="NCBI Taxonomy" id="135569"/>
    <lineage>
        <taxon>Bacteria</taxon>
        <taxon>Pseudomonadati</taxon>
        <taxon>Campylobacterota</taxon>
        <taxon>Epsilonproteobacteria</taxon>
        <taxon>Campylobacterales</taxon>
        <taxon>Helicobacteraceae</taxon>
        <taxon>Helicobacter</taxon>
    </lineage>
</organism>
<gene>
    <name evidence="2" type="ORF">CDV25_09965</name>
</gene>
<geneLocation type="plasmid" evidence="2">
    <name>unnamed</name>
</geneLocation>
<dbReference type="OrthoDB" id="5356021at2"/>
<proteinExistence type="predicted"/>
<feature type="coiled-coil region" evidence="1">
    <location>
        <begin position="1"/>
        <end position="32"/>
    </location>
</feature>
<name>A0A2U8FFT2_9HELI</name>
<keyword evidence="1" id="KW-0175">Coiled coil</keyword>